<reference evidence="5" key="1">
    <citation type="submission" date="2013-01" db="EMBL/GenBank/DDBJ databases">
        <title>Draft Genome Sequence of a Mulberry Tree, Morus notabilis C.K. Schneid.</title>
        <authorList>
            <person name="He N."/>
            <person name="Zhao S."/>
        </authorList>
    </citation>
    <scope>NUCLEOTIDE SEQUENCE</scope>
</reference>
<dbReference type="InterPro" id="IPR002885">
    <property type="entry name" value="PPR_rpt"/>
</dbReference>
<keyword evidence="2" id="KW-0677">Repeat</keyword>
<dbReference type="Pfam" id="PF01535">
    <property type="entry name" value="PPR"/>
    <property type="match status" value="3"/>
</dbReference>
<dbReference type="OrthoDB" id="733434at2759"/>
<dbReference type="PANTHER" id="PTHR47932">
    <property type="entry name" value="ATPASE EXPRESSION PROTEIN 3"/>
    <property type="match status" value="1"/>
</dbReference>
<organism evidence="4 5">
    <name type="scientific">Morus notabilis</name>
    <dbReference type="NCBI Taxonomy" id="981085"/>
    <lineage>
        <taxon>Eukaryota</taxon>
        <taxon>Viridiplantae</taxon>
        <taxon>Streptophyta</taxon>
        <taxon>Embryophyta</taxon>
        <taxon>Tracheophyta</taxon>
        <taxon>Spermatophyta</taxon>
        <taxon>Magnoliopsida</taxon>
        <taxon>eudicotyledons</taxon>
        <taxon>Gunneridae</taxon>
        <taxon>Pentapetalae</taxon>
        <taxon>rosids</taxon>
        <taxon>fabids</taxon>
        <taxon>Rosales</taxon>
        <taxon>Moraceae</taxon>
        <taxon>Moreae</taxon>
        <taxon>Morus</taxon>
    </lineage>
</organism>
<dbReference type="GO" id="GO:0003729">
    <property type="term" value="F:mRNA binding"/>
    <property type="evidence" value="ECO:0007669"/>
    <property type="project" value="TreeGrafter"/>
</dbReference>
<evidence type="ECO:0000313" key="4">
    <source>
        <dbReference type="EMBL" id="EXB68678.1"/>
    </source>
</evidence>
<dbReference type="Proteomes" id="UP000030645">
    <property type="component" value="Unassembled WGS sequence"/>
</dbReference>
<feature type="repeat" description="PPR" evidence="3">
    <location>
        <begin position="239"/>
        <end position="269"/>
    </location>
</feature>
<dbReference type="KEGG" id="mnt:21407426"/>
<name>W9R4U8_9ROSA</name>
<evidence type="ECO:0000313" key="5">
    <source>
        <dbReference type="Proteomes" id="UP000030645"/>
    </source>
</evidence>
<dbReference type="Pfam" id="PF12854">
    <property type="entry name" value="PPR_1"/>
    <property type="match status" value="1"/>
</dbReference>
<gene>
    <name evidence="4" type="ORF">L484_024693</name>
</gene>
<feature type="repeat" description="PPR" evidence="3">
    <location>
        <begin position="378"/>
        <end position="412"/>
    </location>
</feature>
<dbReference type="Gene3D" id="1.25.40.10">
    <property type="entry name" value="Tetratricopeptide repeat domain"/>
    <property type="match status" value="3"/>
</dbReference>
<dbReference type="AlphaFoldDB" id="W9R4U8"/>
<dbReference type="Pfam" id="PF13041">
    <property type="entry name" value="PPR_2"/>
    <property type="match status" value="1"/>
</dbReference>
<evidence type="ECO:0000256" key="3">
    <source>
        <dbReference type="PROSITE-ProRule" id="PRU00708"/>
    </source>
</evidence>
<dbReference type="NCBIfam" id="TIGR00756">
    <property type="entry name" value="PPR"/>
    <property type="match status" value="4"/>
</dbReference>
<dbReference type="EMBL" id="KE344580">
    <property type="protein sequence ID" value="EXB68678.1"/>
    <property type="molecule type" value="Genomic_DNA"/>
</dbReference>
<comment type="similarity">
    <text evidence="1">Belongs to the PPR family. P subfamily.</text>
</comment>
<dbReference type="PROSITE" id="PS51375">
    <property type="entry name" value="PPR"/>
    <property type="match status" value="4"/>
</dbReference>
<evidence type="ECO:0008006" key="6">
    <source>
        <dbReference type="Google" id="ProtNLM"/>
    </source>
</evidence>
<evidence type="ECO:0000256" key="2">
    <source>
        <dbReference type="ARBA" id="ARBA00022737"/>
    </source>
</evidence>
<sequence>MFWRRNHPVHFPIQIHGFPSLSSNLLKSLSLFFLHSSSSSSLSTISIKPSSVIATNSHTAAVSLSPITSICSLLTNHNRQTANIDHLLKGYEEKLSSTVVLQVLMNYRQLGRIRTLEFFSWAGLQMGFQFDDCVIEFMADFLGRRKLFDDMKCFLLTLASHGGHVSCRACSICIRYLGRQGRVKDALSLFEEMGSRFGCKKPDNHVYNNMLYVLCKRNSSEECLIDLALEVFRRIEIPDTYSYSNIIVGLCKFDRVDTALEVFGEMRSRAGLVPTRTAVNVLVGKLCEFSAKEGGVEKVRVKESTNRRPSTILVPNVGVKKSGAIEPAIRVFWEAHYIGLLPSSFVIVQLLLELCRVGKMDDAVEVLKVVENMKPSCLDESYSIVMKAMCDHRLVEQASRLFWRMLSLGKKPKLSVYNSVISMLCKIGDLDSAQKVYKIMNKNRCVPNSLTYSALIHAYVEARNWEASYDLLMEMLGFGWSPHFHTYDMVVNLLSQAGKMDLFFKLERKLESQSLQKLCKMGRLEDAYEKLKSMMDRGLHPPGHIRDGFEHAFEKRGKRKIAQELLERMEKVDYSDGKK</sequence>
<accession>W9R4U8</accession>
<evidence type="ECO:0000256" key="1">
    <source>
        <dbReference type="ARBA" id="ARBA00007626"/>
    </source>
</evidence>
<feature type="repeat" description="PPR" evidence="3">
    <location>
        <begin position="413"/>
        <end position="447"/>
    </location>
</feature>
<proteinExistence type="inferred from homology"/>
<feature type="repeat" description="PPR" evidence="3">
    <location>
        <begin position="448"/>
        <end position="482"/>
    </location>
</feature>
<keyword evidence="5" id="KW-1185">Reference proteome</keyword>
<protein>
    <recommendedName>
        <fullName evidence="6">Pentatricopeptide repeat-containing protein</fullName>
    </recommendedName>
</protein>
<dbReference type="PANTHER" id="PTHR47932:SF44">
    <property type="entry name" value="MIOREX COMPLEX COMPONENT 1"/>
    <property type="match status" value="1"/>
</dbReference>
<dbReference type="eggNOG" id="KOG4197">
    <property type="taxonomic scope" value="Eukaryota"/>
</dbReference>
<dbReference type="InterPro" id="IPR011990">
    <property type="entry name" value="TPR-like_helical_dom_sf"/>
</dbReference>